<dbReference type="Gene3D" id="3.90.180.10">
    <property type="entry name" value="Medium-chain alcohol dehydrogenases, catalytic domain"/>
    <property type="match status" value="1"/>
</dbReference>
<organism evidence="1">
    <name type="scientific">Gaeumannomyces tritici (strain R3-111a-1)</name>
    <name type="common">Wheat and barley take-all root rot fungus</name>
    <name type="synonym">Gaeumannomyces graminis var. tritici</name>
    <dbReference type="NCBI Taxonomy" id="644352"/>
    <lineage>
        <taxon>Eukaryota</taxon>
        <taxon>Fungi</taxon>
        <taxon>Dikarya</taxon>
        <taxon>Ascomycota</taxon>
        <taxon>Pezizomycotina</taxon>
        <taxon>Sordariomycetes</taxon>
        <taxon>Sordariomycetidae</taxon>
        <taxon>Magnaporthales</taxon>
        <taxon>Magnaporthaceae</taxon>
        <taxon>Gaeumannomyces</taxon>
    </lineage>
</organism>
<dbReference type="VEuPathDB" id="FungiDB:GGTG_01159"/>
<reference evidence="1" key="2">
    <citation type="submission" date="2010-07" db="EMBL/GenBank/DDBJ databases">
        <authorList>
            <consortium name="The Broad Institute Genome Sequencing Platform"/>
            <consortium name="Broad Institute Genome Sequencing Center for Infectious Disease"/>
            <person name="Ma L.-J."/>
            <person name="Dead R."/>
            <person name="Young S."/>
            <person name="Zeng Q."/>
            <person name="Koehrsen M."/>
            <person name="Alvarado L."/>
            <person name="Berlin A."/>
            <person name="Chapman S.B."/>
            <person name="Chen Z."/>
            <person name="Freedman E."/>
            <person name="Gellesch M."/>
            <person name="Goldberg J."/>
            <person name="Griggs A."/>
            <person name="Gujja S."/>
            <person name="Heilman E.R."/>
            <person name="Heiman D."/>
            <person name="Hepburn T."/>
            <person name="Howarth C."/>
            <person name="Jen D."/>
            <person name="Larson L."/>
            <person name="Mehta T."/>
            <person name="Neiman D."/>
            <person name="Pearson M."/>
            <person name="Roberts A."/>
            <person name="Saif S."/>
            <person name="Shea T."/>
            <person name="Shenoy N."/>
            <person name="Sisk P."/>
            <person name="Stolte C."/>
            <person name="Sykes S."/>
            <person name="Walk T."/>
            <person name="White J."/>
            <person name="Yandava C."/>
            <person name="Haas B."/>
            <person name="Nusbaum C."/>
            <person name="Birren B."/>
        </authorList>
    </citation>
    <scope>NUCLEOTIDE SEQUENCE</scope>
    <source>
        <strain evidence="1">R3-111a-1</strain>
    </source>
</reference>
<dbReference type="AlphaFoldDB" id="J3NIS5"/>
<protein>
    <submittedName>
        <fullName evidence="1 2">Uncharacterized protein</fullName>
    </submittedName>
</protein>
<dbReference type="RefSeq" id="XP_009217184.1">
    <property type="nucleotide sequence ID" value="XM_009218920.1"/>
</dbReference>
<sequence>MDMLLFGREVGGIITRICEAVAAKELAVGCRVFCMMKQAYYTYITTPTGFCTRIPDSLGCGKAAPTLIPYVTALHVLVNGLLWRF</sequence>
<evidence type="ECO:0000313" key="2">
    <source>
        <dbReference type="EnsemblFungi" id="EJT81175"/>
    </source>
</evidence>
<reference evidence="3" key="1">
    <citation type="submission" date="2010-07" db="EMBL/GenBank/DDBJ databases">
        <title>The genome sequence of Gaeumannomyces graminis var. tritici strain R3-111a-1.</title>
        <authorList>
            <consortium name="The Broad Institute Genome Sequencing Platform"/>
            <person name="Ma L.-J."/>
            <person name="Dead R."/>
            <person name="Young S."/>
            <person name="Zeng Q."/>
            <person name="Koehrsen M."/>
            <person name="Alvarado L."/>
            <person name="Berlin A."/>
            <person name="Chapman S.B."/>
            <person name="Chen Z."/>
            <person name="Freedman E."/>
            <person name="Gellesch M."/>
            <person name="Goldberg J."/>
            <person name="Griggs A."/>
            <person name="Gujja S."/>
            <person name="Heilman E.R."/>
            <person name="Heiman D."/>
            <person name="Hepburn T."/>
            <person name="Howarth C."/>
            <person name="Jen D."/>
            <person name="Larson L."/>
            <person name="Mehta T."/>
            <person name="Neiman D."/>
            <person name="Pearson M."/>
            <person name="Roberts A."/>
            <person name="Saif S."/>
            <person name="Shea T."/>
            <person name="Shenoy N."/>
            <person name="Sisk P."/>
            <person name="Stolte C."/>
            <person name="Sykes S."/>
            <person name="Walk T."/>
            <person name="White J."/>
            <person name="Yandava C."/>
            <person name="Haas B."/>
            <person name="Nusbaum C."/>
            <person name="Birren B."/>
        </authorList>
    </citation>
    <scope>NUCLEOTIDE SEQUENCE [LARGE SCALE GENOMIC DNA]</scope>
    <source>
        <strain evidence="3">R3-111a-1</strain>
    </source>
</reference>
<evidence type="ECO:0000313" key="3">
    <source>
        <dbReference type="Proteomes" id="UP000006039"/>
    </source>
</evidence>
<dbReference type="HOGENOM" id="CLU_2512747_0_0_1"/>
<dbReference type="InterPro" id="IPR011032">
    <property type="entry name" value="GroES-like_sf"/>
</dbReference>
<proteinExistence type="predicted"/>
<gene>
    <name evidence="2" type="primary">20341617</name>
    <name evidence="1" type="ORF">GGTG_01159</name>
</gene>
<dbReference type="STRING" id="644352.J3NIS5"/>
<reference evidence="2" key="4">
    <citation type="journal article" date="2015" name="G3 (Bethesda)">
        <title>Genome sequences of three phytopathogenic species of the Magnaporthaceae family of fungi.</title>
        <authorList>
            <person name="Okagaki L.H."/>
            <person name="Nunes C.C."/>
            <person name="Sailsbery J."/>
            <person name="Clay B."/>
            <person name="Brown D."/>
            <person name="John T."/>
            <person name="Oh Y."/>
            <person name="Young N."/>
            <person name="Fitzgerald M."/>
            <person name="Haas B.J."/>
            <person name="Zeng Q."/>
            <person name="Young S."/>
            <person name="Adiconis X."/>
            <person name="Fan L."/>
            <person name="Levin J.Z."/>
            <person name="Mitchell T.K."/>
            <person name="Okubara P.A."/>
            <person name="Farman M.L."/>
            <person name="Kohn L.M."/>
            <person name="Birren B."/>
            <person name="Ma L.-J."/>
            <person name="Dean R.A."/>
        </authorList>
    </citation>
    <scope>NUCLEOTIDE SEQUENCE</scope>
    <source>
        <strain evidence="2">R3-111a-1</strain>
    </source>
</reference>
<evidence type="ECO:0000313" key="1">
    <source>
        <dbReference type="EMBL" id="EJT81175.1"/>
    </source>
</evidence>
<dbReference type="Proteomes" id="UP000006039">
    <property type="component" value="Unassembled WGS sequence"/>
</dbReference>
<keyword evidence="3" id="KW-1185">Reference proteome</keyword>
<dbReference type="SUPFAM" id="SSF50129">
    <property type="entry name" value="GroES-like"/>
    <property type="match status" value="1"/>
</dbReference>
<dbReference type="EnsemblFungi" id="EJT81175">
    <property type="protein sequence ID" value="EJT81175"/>
    <property type="gene ID" value="GGTG_01159"/>
</dbReference>
<name>J3NIS5_GAET3</name>
<reference evidence="1" key="3">
    <citation type="submission" date="2010-09" db="EMBL/GenBank/DDBJ databases">
        <title>Annotation of Gaeumannomyces graminis var. tritici R3-111a-1.</title>
        <authorList>
            <consortium name="The Broad Institute Genome Sequencing Platform"/>
            <person name="Ma L.-J."/>
            <person name="Dead R."/>
            <person name="Young S.K."/>
            <person name="Zeng Q."/>
            <person name="Gargeya S."/>
            <person name="Fitzgerald M."/>
            <person name="Haas B."/>
            <person name="Abouelleil A."/>
            <person name="Alvarado L."/>
            <person name="Arachchi H.M."/>
            <person name="Berlin A."/>
            <person name="Brown A."/>
            <person name="Chapman S.B."/>
            <person name="Chen Z."/>
            <person name="Dunbar C."/>
            <person name="Freedman E."/>
            <person name="Gearin G."/>
            <person name="Gellesch M."/>
            <person name="Goldberg J."/>
            <person name="Griggs A."/>
            <person name="Gujja S."/>
            <person name="Heiman D."/>
            <person name="Howarth C."/>
            <person name="Larson L."/>
            <person name="Lui A."/>
            <person name="MacDonald P.J.P."/>
            <person name="Mehta T."/>
            <person name="Montmayeur A."/>
            <person name="Murphy C."/>
            <person name="Neiman D."/>
            <person name="Pearson M."/>
            <person name="Priest M."/>
            <person name="Roberts A."/>
            <person name="Saif S."/>
            <person name="Shea T."/>
            <person name="Shenoy N."/>
            <person name="Sisk P."/>
            <person name="Stolte C."/>
            <person name="Sykes S."/>
            <person name="Yandava C."/>
            <person name="Wortman J."/>
            <person name="Nusbaum C."/>
            <person name="Birren B."/>
        </authorList>
    </citation>
    <scope>NUCLEOTIDE SEQUENCE</scope>
    <source>
        <strain evidence="1">R3-111a-1</strain>
    </source>
</reference>
<reference evidence="2" key="5">
    <citation type="submission" date="2018-04" db="UniProtKB">
        <authorList>
            <consortium name="EnsemblFungi"/>
        </authorList>
    </citation>
    <scope>IDENTIFICATION</scope>
    <source>
        <strain evidence="2">R3-111a-1</strain>
    </source>
</reference>
<dbReference type="GeneID" id="20341617"/>
<dbReference type="EMBL" id="GL385395">
    <property type="protein sequence ID" value="EJT81175.1"/>
    <property type="molecule type" value="Genomic_DNA"/>
</dbReference>
<accession>J3NIS5</accession>